<dbReference type="AlphaFoldDB" id="A0A9P7N206"/>
<proteinExistence type="predicted"/>
<dbReference type="OrthoDB" id="5239982at2759"/>
<name>A0A9P7N206_9HYPO</name>
<evidence type="ECO:0000313" key="1">
    <source>
        <dbReference type="EMBL" id="KAG5979854.1"/>
    </source>
</evidence>
<comment type="caution">
    <text evidence="1">The sequence shown here is derived from an EMBL/GenBank/DDBJ whole genome shotgun (WGS) entry which is preliminary data.</text>
</comment>
<protein>
    <recommendedName>
        <fullName evidence="3">AA1-like domain-containing protein</fullName>
    </recommendedName>
</protein>
<organism evidence="1 2">
    <name type="scientific">Claviceps pusilla</name>
    <dbReference type="NCBI Taxonomy" id="123648"/>
    <lineage>
        <taxon>Eukaryota</taxon>
        <taxon>Fungi</taxon>
        <taxon>Dikarya</taxon>
        <taxon>Ascomycota</taxon>
        <taxon>Pezizomycotina</taxon>
        <taxon>Sordariomycetes</taxon>
        <taxon>Hypocreomycetidae</taxon>
        <taxon>Hypocreales</taxon>
        <taxon>Clavicipitaceae</taxon>
        <taxon>Claviceps</taxon>
    </lineage>
</organism>
<reference evidence="1" key="1">
    <citation type="journal article" date="2020" name="bioRxiv">
        <title>Whole genome comparisons of ergot fungi reveals the divergence and evolution of species within the genus Claviceps are the result of varying mechanisms driving genome evolution and host range expansion.</title>
        <authorList>
            <person name="Wyka S.A."/>
            <person name="Mondo S.J."/>
            <person name="Liu M."/>
            <person name="Dettman J."/>
            <person name="Nalam V."/>
            <person name="Broders K.D."/>
        </authorList>
    </citation>
    <scope>NUCLEOTIDE SEQUENCE</scope>
    <source>
        <strain evidence="1">CCC 602</strain>
    </source>
</reference>
<sequence>MAAASLAYKAPPELLSIAESNPQSCVLPDHFVIKNFQAYPAGNATNATNSAALSSYKFTYVNTATNISTKCNYHSGSVGHGLPLRGHNKTESLKQFSCRDKNVSFVWSRKQSKMTMVQKICPDNNG</sequence>
<dbReference type="EMBL" id="SRPW01004874">
    <property type="protein sequence ID" value="KAG5979854.1"/>
    <property type="molecule type" value="Genomic_DNA"/>
</dbReference>
<evidence type="ECO:0000313" key="2">
    <source>
        <dbReference type="Proteomes" id="UP000748025"/>
    </source>
</evidence>
<accession>A0A9P7N206</accession>
<evidence type="ECO:0008006" key="3">
    <source>
        <dbReference type="Google" id="ProtNLM"/>
    </source>
</evidence>
<keyword evidence="2" id="KW-1185">Reference proteome</keyword>
<dbReference type="Proteomes" id="UP000748025">
    <property type="component" value="Unassembled WGS sequence"/>
</dbReference>
<gene>
    <name evidence="1" type="ORF">E4U43_006821</name>
</gene>
<feature type="non-terminal residue" evidence="1">
    <location>
        <position position="126"/>
    </location>
</feature>